<keyword evidence="4" id="KW-1185">Reference proteome</keyword>
<accession>A0A3M6VGL8</accession>
<evidence type="ECO:0000256" key="1">
    <source>
        <dbReference type="SAM" id="MobiDB-lite"/>
    </source>
</evidence>
<evidence type="ECO:0000313" key="3">
    <source>
        <dbReference type="EMBL" id="RQM17961.1"/>
    </source>
</evidence>
<organism evidence="2 4">
    <name type="scientific">Peronospora effusa</name>
    <dbReference type="NCBI Taxonomy" id="542832"/>
    <lineage>
        <taxon>Eukaryota</taxon>
        <taxon>Sar</taxon>
        <taxon>Stramenopiles</taxon>
        <taxon>Oomycota</taxon>
        <taxon>Peronosporomycetes</taxon>
        <taxon>Peronosporales</taxon>
        <taxon>Peronosporaceae</taxon>
        <taxon>Peronospora</taxon>
    </lineage>
</organism>
<proteinExistence type="predicted"/>
<evidence type="ECO:0000313" key="2">
    <source>
        <dbReference type="EMBL" id="RMX65313.1"/>
    </source>
</evidence>
<dbReference type="EMBL" id="QLLG01000255">
    <property type="protein sequence ID" value="RMX65313.1"/>
    <property type="molecule type" value="Genomic_DNA"/>
</dbReference>
<feature type="compositionally biased region" description="Basic residues" evidence="1">
    <location>
        <begin position="1"/>
        <end position="11"/>
    </location>
</feature>
<dbReference type="Proteomes" id="UP000282087">
    <property type="component" value="Unassembled WGS sequence"/>
</dbReference>
<evidence type="ECO:0000313" key="5">
    <source>
        <dbReference type="Proteomes" id="UP000286097"/>
    </source>
</evidence>
<evidence type="ECO:0000313" key="4">
    <source>
        <dbReference type="Proteomes" id="UP000282087"/>
    </source>
</evidence>
<protein>
    <submittedName>
        <fullName evidence="2">Uncharacterized protein</fullName>
    </submittedName>
</protein>
<dbReference type="Proteomes" id="UP000286097">
    <property type="component" value="Unassembled WGS sequence"/>
</dbReference>
<gene>
    <name evidence="3" type="ORF">DD237_001302</name>
    <name evidence="2" type="ORF">DD238_004610</name>
</gene>
<dbReference type="VEuPathDB" id="FungiDB:DD237_001302"/>
<reference evidence="4 5" key="1">
    <citation type="submission" date="2018-06" db="EMBL/GenBank/DDBJ databases">
        <title>Comparative genomics of downy mildews reveals potential adaptations to biotrophy.</title>
        <authorList>
            <person name="Fletcher K."/>
            <person name="Klosterman S.J."/>
            <person name="Derevnina L."/>
            <person name="Martin F."/>
            <person name="Koike S."/>
            <person name="Reyes Chin-Wo S."/>
            <person name="Mou B."/>
            <person name="Michelmore R."/>
        </authorList>
    </citation>
    <scope>NUCLEOTIDE SEQUENCE [LARGE SCALE GENOMIC DNA]</scope>
    <source>
        <strain evidence="3 5">R13</strain>
        <strain evidence="2 4">R14</strain>
    </source>
</reference>
<feature type="region of interest" description="Disordered" evidence="1">
    <location>
        <begin position="1"/>
        <end position="40"/>
    </location>
</feature>
<name>A0A3M6VGL8_9STRA</name>
<comment type="caution">
    <text evidence="2">The sequence shown here is derived from an EMBL/GenBank/DDBJ whole genome shotgun (WGS) entry which is preliminary data.</text>
</comment>
<dbReference type="EMBL" id="QKXF01000085">
    <property type="protein sequence ID" value="RQM17961.1"/>
    <property type="molecule type" value="Genomic_DNA"/>
</dbReference>
<sequence>MLRRAIQRTRLHLPAPTGHDNGGGGSSSDEEDYPSSPSVAYTSLRDDESIRNFFRKRPEDVSGVHLIVAEEAAKAKKSHIAELSLDEQRNAAHAWARLQTLYGLFRELEAATDEVSDDRECERVQTAVTKLGEEKKTRRRRCRHDDGLRSLLQEMKLPSGVIMRDLQTLSTVDTNDDNIMPQGFTADMFAALGNALYNEMIVAMEQNRISPDTFEELGNCLYAEATSVVVSATA</sequence>
<dbReference type="AlphaFoldDB" id="A0A3M6VGL8"/>